<reference evidence="1 2" key="1">
    <citation type="journal article" date="2012" name="Stand. Genomic Sci.">
        <title>Complete genome sequence of the facultatively chemolithoautotrophic and methylotrophic alpha Proteobacterium Starkeya novella type strain (ATCC 8093(T)).</title>
        <authorList>
            <person name="Kappler U."/>
            <person name="Davenport K."/>
            <person name="Beatson S."/>
            <person name="Lucas S."/>
            <person name="Lapidus A."/>
            <person name="Copeland A."/>
            <person name="Berry K.W."/>
            <person name="Glavina Del Rio T."/>
            <person name="Hammon N."/>
            <person name="Dalin E."/>
            <person name="Tice H."/>
            <person name="Pitluck S."/>
            <person name="Richardson P."/>
            <person name="Bruce D."/>
            <person name="Goodwin L.A."/>
            <person name="Han C."/>
            <person name="Tapia R."/>
            <person name="Detter J.C."/>
            <person name="Chang Y.J."/>
            <person name="Jeffries C.D."/>
            <person name="Land M."/>
            <person name="Hauser L."/>
            <person name="Kyrpides N.C."/>
            <person name="Goker M."/>
            <person name="Ivanova N."/>
            <person name="Klenk H.P."/>
            <person name="Woyke T."/>
        </authorList>
    </citation>
    <scope>NUCLEOTIDE SEQUENCE [LARGE SCALE GENOMIC DNA]</scope>
    <source>
        <strain evidence="2">ATCC 8093 / DSM 506 / JCM 20403 / CCM 1077 / IAM 12100 / NBRC 12443 / NCIMB 10456</strain>
    </source>
</reference>
<dbReference type="STRING" id="639283.Snov_0017"/>
<dbReference type="KEGG" id="sno:Snov_0017"/>
<accession>D6ZZU0</accession>
<protein>
    <submittedName>
        <fullName evidence="1">Uncharacterized phage protein (Putative DNA packaging)</fullName>
    </submittedName>
</protein>
<dbReference type="OrthoDB" id="8371016at2"/>
<gene>
    <name evidence="1" type="ordered locus">Snov_0017</name>
</gene>
<dbReference type="Gene3D" id="1.10.3230.30">
    <property type="entry name" value="Phage gp6-like head-tail connector protein"/>
    <property type="match status" value="1"/>
</dbReference>
<dbReference type="AlphaFoldDB" id="D6ZZU0"/>
<dbReference type="InterPro" id="IPR021146">
    <property type="entry name" value="Phage_gp6-like_head-tail"/>
</dbReference>
<keyword evidence="2" id="KW-1185">Reference proteome</keyword>
<dbReference type="RefSeq" id="WP_013164859.1">
    <property type="nucleotide sequence ID" value="NC_014217.1"/>
</dbReference>
<dbReference type="HOGENOM" id="CLU_085951_6_1_5"/>
<evidence type="ECO:0000313" key="2">
    <source>
        <dbReference type="Proteomes" id="UP000006633"/>
    </source>
</evidence>
<name>D6ZZU0_ANCN5</name>
<dbReference type="NCBIfam" id="TIGR01560">
    <property type="entry name" value="put_DNA_pack"/>
    <property type="match status" value="1"/>
</dbReference>
<dbReference type="EMBL" id="CP002026">
    <property type="protein sequence ID" value="ADH87354.1"/>
    <property type="molecule type" value="Genomic_DNA"/>
</dbReference>
<organism evidence="1 2">
    <name type="scientific">Ancylobacter novellus (strain ATCC 8093 / DSM 506 / JCM 20403 / CCM 1077 / IAM 12100 / NBRC 12443 / NCIMB 10456)</name>
    <name type="common">Starkeya novella</name>
    <dbReference type="NCBI Taxonomy" id="639283"/>
    <lineage>
        <taxon>Bacteria</taxon>
        <taxon>Pseudomonadati</taxon>
        <taxon>Pseudomonadota</taxon>
        <taxon>Alphaproteobacteria</taxon>
        <taxon>Hyphomicrobiales</taxon>
        <taxon>Xanthobacteraceae</taxon>
        <taxon>Ancylobacter</taxon>
    </lineage>
</organism>
<dbReference type="CDD" id="cd08054">
    <property type="entry name" value="gp6"/>
    <property type="match status" value="1"/>
</dbReference>
<sequence>MPNVVVTETGPLLSLEEVKQHLRVDHGDDDALITTYMDAAVLHVLMYCNLSLVPLGAEAQFKVAALMTAADFYDNRAEVAPGPVASVPLPASARRLVDPYRHLRV</sequence>
<dbReference type="Proteomes" id="UP000006633">
    <property type="component" value="Chromosome"/>
</dbReference>
<dbReference type="InterPro" id="IPR006450">
    <property type="entry name" value="Phage_HK97_gp6-like"/>
</dbReference>
<dbReference type="eggNOG" id="ENOG5033BZ7">
    <property type="taxonomic scope" value="Bacteria"/>
</dbReference>
<dbReference type="Pfam" id="PF05135">
    <property type="entry name" value="Phage_connect_1"/>
    <property type="match status" value="1"/>
</dbReference>
<evidence type="ECO:0000313" key="1">
    <source>
        <dbReference type="EMBL" id="ADH87354.1"/>
    </source>
</evidence>
<proteinExistence type="predicted"/>